<feature type="active site" description="Proton donor" evidence="5">
    <location>
        <position position="286"/>
    </location>
</feature>
<dbReference type="RefSeq" id="WP_055150337.1">
    <property type="nucleotide sequence ID" value="NZ_CZAW01000009.1"/>
</dbReference>
<reference evidence="10 11" key="1">
    <citation type="submission" date="2015-09" db="EMBL/GenBank/DDBJ databases">
        <authorList>
            <consortium name="Pathogen Informatics"/>
        </authorList>
    </citation>
    <scope>NUCLEOTIDE SEQUENCE [LARGE SCALE GENOMIC DNA]</scope>
    <source>
        <strain evidence="10 11">2789STDY5834911</strain>
    </source>
</reference>
<protein>
    <submittedName>
        <fullName evidence="10">Arabinan endo-1,5-alpha-L-arabinosidase</fullName>
        <ecNumber evidence="10">3.2.1.99</ecNumber>
    </submittedName>
</protein>
<dbReference type="CDD" id="cd18832">
    <property type="entry name" value="GH43_GsAbnA-like"/>
    <property type="match status" value="1"/>
</dbReference>
<accession>A0A174M967</accession>
<dbReference type="PANTHER" id="PTHR43301">
    <property type="entry name" value="ARABINAN ENDO-1,5-ALPHA-L-ARABINOSIDASE"/>
    <property type="match status" value="1"/>
</dbReference>
<evidence type="ECO:0000256" key="2">
    <source>
        <dbReference type="ARBA" id="ARBA00009865"/>
    </source>
</evidence>
<evidence type="ECO:0000256" key="6">
    <source>
        <dbReference type="PIRSR" id="PIRSR606710-2"/>
    </source>
</evidence>
<dbReference type="Gene3D" id="2.115.10.20">
    <property type="entry name" value="Glycosyl hydrolase domain, family 43"/>
    <property type="match status" value="1"/>
</dbReference>
<keyword evidence="3 7" id="KW-0378">Hydrolase</keyword>
<evidence type="ECO:0000259" key="9">
    <source>
        <dbReference type="Pfam" id="PF16369"/>
    </source>
</evidence>
<dbReference type="InterPro" id="IPR023296">
    <property type="entry name" value="Glyco_hydro_beta-prop_sf"/>
</dbReference>
<dbReference type="AlphaFoldDB" id="A0A174M967"/>
<evidence type="ECO:0000313" key="10">
    <source>
        <dbReference type="EMBL" id="CUP30718.1"/>
    </source>
</evidence>
<feature type="domain" description="Extracellular endo-alpha-(1-&gt;5)-L-arabinanase C-terminal" evidence="9">
    <location>
        <begin position="413"/>
        <end position="518"/>
    </location>
</feature>
<dbReference type="Gene3D" id="2.40.128.10">
    <property type="match status" value="1"/>
</dbReference>
<comment type="similarity">
    <text evidence="2 7">Belongs to the glycosyl hydrolase 43 family.</text>
</comment>
<sequence>MRKKWGIILGLTGMMLLGSQSIYAAEAADGTAETTDAANEKETAGTDDIESRIKKGGFTAGVSVHDPSVIKDNDTYYIFGSHMESAKSADLRNWIGFSSGVNAENKLFDNLFDGEEDGDPAAFTYVGKNEEGGYSVWAPDVIYNKKMGKYVMYFCTTSSYVKSNICFATADGIEGPYHYEDTFLYSGYSYHDVKESNIEELMGTDPRPYTAASYDNNNWPNCIDPDVFYDEDGRMWMVYGSWSGGIFLIEIDEETGYPIYPEADEENHVDSYYGKKLLGGYHNSIEGPHIMYDETSGYYYLFLSYGNLQAKGGYQMRLFRCDTVDGTYTDAAGKDMYLFVEHKDHGLKMMGNYTFPSLTQTYMAPGGQTAFEDEDGKLYLVYHQRFAKTGELHEPRVHQLFRTKDGWLVAAPFATDGETLKEDGYSGDEIKGTFYLVNHGTDISDKVHKPQGIQLNADGTVTGEELEGTWEAEEGTPYIDVTLGENIYTGVVLAMTDEAGNDTMCFSAKGDNNETIWGVKYLLP</sequence>
<name>A0A174M967_9FIRM</name>
<dbReference type="PANTHER" id="PTHR43301:SF3">
    <property type="entry name" value="ARABINAN ENDO-1,5-ALPHA-L-ARABINOSIDASE A-RELATED"/>
    <property type="match status" value="1"/>
</dbReference>
<evidence type="ECO:0000256" key="3">
    <source>
        <dbReference type="ARBA" id="ARBA00022801"/>
    </source>
</evidence>
<gene>
    <name evidence="10" type="primary">abnA</name>
    <name evidence="10" type="ORF">ERS852523_01209</name>
</gene>
<evidence type="ECO:0000256" key="5">
    <source>
        <dbReference type="PIRSR" id="PIRSR606710-1"/>
    </source>
</evidence>
<evidence type="ECO:0000256" key="1">
    <source>
        <dbReference type="ARBA" id="ARBA00004834"/>
    </source>
</evidence>
<evidence type="ECO:0000313" key="11">
    <source>
        <dbReference type="Proteomes" id="UP000095712"/>
    </source>
</evidence>
<dbReference type="Pfam" id="PF04616">
    <property type="entry name" value="Glyco_hydro_43"/>
    <property type="match status" value="2"/>
</dbReference>
<dbReference type="InterPro" id="IPR032291">
    <property type="entry name" value="Abn2_C"/>
</dbReference>
<dbReference type="Pfam" id="PF16369">
    <property type="entry name" value="GH43_C"/>
    <property type="match status" value="1"/>
</dbReference>
<organism evidence="10 11">
    <name type="scientific">Blautia wexlerae</name>
    <dbReference type="NCBI Taxonomy" id="418240"/>
    <lineage>
        <taxon>Bacteria</taxon>
        <taxon>Bacillati</taxon>
        <taxon>Bacillota</taxon>
        <taxon>Clostridia</taxon>
        <taxon>Lachnospirales</taxon>
        <taxon>Lachnospiraceae</taxon>
        <taxon>Blautia</taxon>
    </lineage>
</organism>
<dbReference type="SUPFAM" id="SSF75005">
    <property type="entry name" value="Arabinanase/levansucrase/invertase"/>
    <property type="match status" value="1"/>
</dbReference>
<dbReference type="Proteomes" id="UP000095712">
    <property type="component" value="Unassembled WGS sequence"/>
</dbReference>
<feature type="signal peptide" evidence="8">
    <location>
        <begin position="1"/>
        <end position="24"/>
    </location>
</feature>
<dbReference type="EMBL" id="CZAW01000009">
    <property type="protein sequence ID" value="CUP30718.1"/>
    <property type="molecule type" value="Genomic_DNA"/>
</dbReference>
<dbReference type="OrthoDB" id="9801455at2"/>
<feature type="chain" id="PRO_5008027679" evidence="8">
    <location>
        <begin position="25"/>
        <end position="524"/>
    </location>
</feature>
<feature type="site" description="Important for catalytic activity, responsible for pKa modulation of the active site Glu and correct orientation of both the proton donor and substrate" evidence="6">
    <location>
        <position position="224"/>
    </location>
</feature>
<evidence type="ECO:0000256" key="7">
    <source>
        <dbReference type="RuleBase" id="RU361187"/>
    </source>
</evidence>
<dbReference type="GO" id="GO:0046558">
    <property type="term" value="F:arabinan endo-1,5-alpha-L-arabinosidase activity"/>
    <property type="evidence" value="ECO:0007669"/>
    <property type="project" value="UniProtKB-EC"/>
</dbReference>
<evidence type="ECO:0000256" key="8">
    <source>
        <dbReference type="SAM" id="SignalP"/>
    </source>
</evidence>
<dbReference type="GO" id="GO:0005975">
    <property type="term" value="P:carbohydrate metabolic process"/>
    <property type="evidence" value="ECO:0007669"/>
    <property type="project" value="InterPro"/>
</dbReference>
<comment type="pathway">
    <text evidence="1">Glycan metabolism; L-arabinan degradation.</text>
</comment>
<keyword evidence="8" id="KW-0732">Signal</keyword>
<dbReference type="EC" id="3.2.1.99" evidence="10"/>
<dbReference type="InterPro" id="IPR006710">
    <property type="entry name" value="Glyco_hydro_43"/>
</dbReference>
<proteinExistence type="inferred from homology"/>
<evidence type="ECO:0000256" key="4">
    <source>
        <dbReference type="ARBA" id="ARBA00023295"/>
    </source>
</evidence>
<dbReference type="InterPro" id="IPR050727">
    <property type="entry name" value="GH43_arabinanases"/>
</dbReference>
<keyword evidence="4 7" id="KW-0326">Glycosidase</keyword>
<feature type="active site" description="Proton acceptor" evidence="5">
    <location>
        <position position="66"/>
    </location>
</feature>